<comment type="caution">
    <text evidence="5">The sequence shown here is derived from an EMBL/GenBank/DDBJ whole genome shotgun (WGS) entry which is preliminary data.</text>
</comment>
<dbReference type="GO" id="GO:0003677">
    <property type="term" value="F:DNA binding"/>
    <property type="evidence" value="ECO:0007669"/>
    <property type="project" value="UniProtKB-KW"/>
</dbReference>
<comment type="similarity">
    <text evidence="1">Belongs to the type-I restriction system S methylase family.</text>
</comment>
<proteinExistence type="inferred from homology"/>
<dbReference type="Pfam" id="PF01420">
    <property type="entry name" value="Methylase_S"/>
    <property type="match status" value="1"/>
</dbReference>
<sequence length="108" mass="12084">MGVNPYYLLLMLMSPSIAQQSITVMKGAHYPALKLEHVKRLRIPYVPLEEQESIVAEVLPQLSAVRNARLDLVQQLEELLDSLRDAEFGLLAERSSEPNPSTVLAEAE</sequence>
<accession>N1V347</accession>
<keyword evidence="2" id="KW-0680">Restriction system</keyword>
<keyword evidence="3" id="KW-0238">DNA-binding</keyword>
<evidence type="ECO:0000256" key="1">
    <source>
        <dbReference type="ARBA" id="ARBA00010923"/>
    </source>
</evidence>
<dbReference type="Gene3D" id="3.90.220.20">
    <property type="entry name" value="DNA methylase specificity domains"/>
    <property type="match status" value="1"/>
</dbReference>
<dbReference type="Proteomes" id="UP000010729">
    <property type="component" value="Unassembled WGS sequence"/>
</dbReference>
<protein>
    <recommendedName>
        <fullName evidence="4">Type I restriction modification DNA specificity domain-containing protein</fullName>
    </recommendedName>
</protein>
<dbReference type="SUPFAM" id="SSF116734">
    <property type="entry name" value="DNA methylase specificity domain"/>
    <property type="match status" value="1"/>
</dbReference>
<keyword evidence="6" id="KW-1185">Reference proteome</keyword>
<feature type="domain" description="Type I restriction modification DNA specificity" evidence="4">
    <location>
        <begin position="5"/>
        <end position="56"/>
    </location>
</feature>
<dbReference type="GO" id="GO:0009307">
    <property type="term" value="P:DNA restriction-modification system"/>
    <property type="evidence" value="ECO:0007669"/>
    <property type="project" value="UniProtKB-KW"/>
</dbReference>
<evidence type="ECO:0000256" key="2">
    <source>
        <dbReference type="ARBA" id="ARBA00022747"/>
    </source>
</evidence>
<evidence type="ECO:0000313" key="6">
    <source>
        <dbReference type="Proteomes" id="UP000010729"/>
    </source>
</evidence>
<evidence type="ECO:0000259" key="4">
    <source>
        <dbReference type="Pfam" id="PF01420"/>
    </source>
</evidence>
<reference evidence="5 6" key="1">
    <citation type="journal article" date="2013" name="Genome Announc.">
        <title>Draft Genome Sequence of Arthrobacter crystallopoietes Strain BAB-32, Revealing Genes for Bioremediation.</title>
        <authorList>
            <person name="Joshi M.N."/>
            <person name="Pandit A.S."/>
            <person name="Sharma A."/>
            <person name="Pandya R.V."/>
            <person name="Desai S.M."/>
            <person name="Saxena A.K."/>
            <person name="Bagatharia S.B."/>
        </authorList>
    </citation>
    <scope>NUCLEOTIDE SEQUENCE [LARGE SCALE GENOMIC DNA]</scope>
    <source>
        <strain evidence="5 6">BAB-32</strain>
    </source>
</reference>
<gene>
    <name evidence="5" type="ORF">D477_002618</name>
</gene>
<evidence type="ECO:0000256" key="3">
    <source>
        <dbReference type="ARBA" id="ARBA00023125"/>
    </source>
</evidence>
<dbReference type="InterPro" id="IPR044946">
    <property type="entry name" value="Restrct_endonuc_typeI_TRD_sf"/>
</dbReference>
<evidence type="ECO:0000313" key="5">
    <source>
        <dbReference type="EMBL" id="EMY35750.1"/>
    </source>
</evidence>
<dbReference type="AlphaFoldDB" id="N1V347"/>
<organism evidence="5 6">
    <name type="scientific">Arthrobacter crystallopoietes BAB-32</name>
    <dbReference type="NCBI Taxonomy" id="1246476"/>
    <lineage>
        <taxon>Bacteria</taxon>
        <taxon>Bacillati</taxon>
        <taxon>Actinomycetota</taxon>
        <taxon>Actinomycetes</taxon>
        <taxon>Micrococcales</taxon>
        <taxon>Micrococcaceae</taxon>
        <taxon>Crystallibacter</taxon>
    </lineage>
</organism>
<dbReference type="InterPro" id="IPR000055">
    <property type="entry name" value="Restrct_endonuc_typeI_TRD"/>
</dbReference>
<dbReference type="EMBL" id="ANPE02000063">
    <property type="protein sequence ID" value="EMY35750.1"/>
    <property type="molecule type" value="Genomic_DNA"/>
</dbReference>
<name>N1V347_9MICC</name>